<accession>A0ACB8BG84</accession>
<protein>
    <submittedName>
        <fullName evidence="1">Uncharacterized protein</fullName>
    </submittedName>
</protein>
<sequence>MSLLTLVSLLLFSTSATVLASPCVAFDINWNLLAFDLDGKDYNAGTQDTWTGSGKATDITTSGRPPFDGSNTTCYLSQYTNAIYVMGADSQEPASVYIYDAGAKSWSTQAVTAGSFDPSSFDAILDHDTNVFYALSNGNLFSLDMGLLKAANSTPLAWVNAEQAPYPANYQPVMALAQNHIHFLDVPGVAAGSADIFVIHYSYFQPVPQPFPLPNGSAIPATYGQATSFFQESGVQQEFAFIPQDSSAVYVVNVETNTTQMLAGPTTKDPKATYFAGITSLVQLDSAGGVSFLPYQEGNVSVNSAASWSTVSLLAAVAPPSSSPNNSTSPSGSSGGNSTGSGSSGNTGGAPSSSTVHWSLLAILAAAAIVASL</sequence>
<proteinExistence type="predicted"/>
<dbReference type="EMBL" id="MU266418">
    <property type="protein sequence ID" value="KAH7924719.1"/>
    <property type="molecule type" value="Genomic_DNA"/>
</dbReference>
<comment type="caution">
    <text evidence="1">The sequence shown here is derived from an EMBL/GenBank/DDBJ whole genome shotgun (WGS) entry which is preliminary data.</text>
</comment>
<reference evidence="1" key="1">
    <citation type="journal article" date="2021" name="New Phytol.">
        <title>Evolutionary innovations through gain and loss of genes in the ectomycorrhizal Boletales.</title>
        <authorList>
            <person name="Wu G."/>
            <person name="Miyauchi S."/>
            <person name="Morin E."/>
            <person name="Kuo A."/>
            <person name="Drula E."/>
            <person name="Varga T."/>
            <person name="Kohler A."/>
            <person name="Feng B."/>
            <person name="Cao Y."/>
            <person name="Lipzen A."/>
            <person name="Daum C."/>
            <person name="Hundley H."/>
            <person name="Pangilinan J."/>
            <person name="Johnson J."/>
            <person name="Barry K."/>
            <person name="LaButti K."/>
            <person name="Ng V."/>
            <person name="Ahrendt S."/>
            <person name="Min B."/>
            <person name="Choi I.G."/>
            <person name="Park H."/>
            <person name="Plett J.M."/>
            <person name="Magnuson J."/>
            <person name="Spatafora J.W."/>
            <person name="Nagy L.G."/>
            <person name="Henrissat B."/>
            <person name="Grigoriev I.V."/>
            <person name="Yang Z.L."/>
            <person name="Xu J."/>
            <person name="Martin F.M."/>
        </authorList>
    </citation>
    <scope>NUCLEOTIDE SEQUENCE</scope>
    <source>
        <strain evidence="1">KUC20120723A-06</strain>
    </source>
</reference>
<organism evidence="1 2">
    <name type="scientific">Leucogyrophana mollusca</name>
    <dbReference type="NCBI Taxonomy" id="85980"/>
    <lineage>
        <taxon>Eukaryota</taxon>
        <taxon>Fungi</taxon>
        <taxon>Dikarya</taxon>
        <taxon>Basidiomycota</taxon>
        <taxon>Agaricomycotina</taxon>
        <taxon>Agaricomycetes</taxon>
        <taxon>Agaricomycetidae</taxon>
        <taxon>Boletales</taxon>
        <taxon>Boletales incertae sedis</taxon>
        <taxon>Leucogyrophana</taxon>
    </lineage>
</organism>
<dbReference type="Proteomes" id="UP000790709">
    <property type="component" value="Unassembled WGS sequence"/>
</dbReference>
<evidence type="ECO:0000313" key="1">
    <source>
        <dbReference type="EMBL" id="KAH7924719.1"/>
    </source>
</evidence>
<evidence type="ECO:0000313" key="2">
    <source>
        <dbReference type="Proteomes" id="UP000790709"/>
    </source>
</evidence>
<name>A0ACB8BG84_9AGAM</name>
<keyword evidence="2" id="KW-1185">Reference proteome</keyword>
<gene>
    <name evidence="1" type="ORF">BV22DRAFT_1034871</name>
</gene>